<gene>
    <name evidence="1" type="ORF">Molly1_192</name>
</gene>
<evidence type="ECO:0000313" key="2">
    <source>
        <dbReference type="Proteomes" id="UP000693768"/>
    </source>
</evidence>
<keyword evidence="2" id="KW-1185">Reference proteome</keyword>
<organism evidence="1 2">
    <name type="scientific">Maribacter phage Molly_1</name>
    <dbReference type="NCBI Taxonomy" id="2745685"/>
    <lineage>
        <taxon>Viruses</taxon>
        <taxon>Duplodnaviria</taxon>
        <taxon>Heunggongvirae</taxon>
        <taxon>Uroviricota</taxon>
        <taxon>Caudoviricetes</taxon>
        <taxon>Molycolviridae</taxon>
        <taxon>Mollyvirus</taxon>
        <taxon>Mollyvirus molly</taxon>
    </lineage>
</organism>
<evidence type="ECO:0000313" key="1">
    <source>
        <dbReference type="EMBL" id="QQO97491.1"/>
    </source>
</evidence>
<sequence>MSLIMKTDLELLTEFFLSLMNSEEESSLKDTLWEIEFNEGGSIRREGDELILSGDNGICNLTETL</sequence>
<dbReference type="Proteomes" id="UP000693768">
    <property type="component" value="Segment"/>
</dbReference>
<name>A0A8E4UYC6_9CAUD</name>
<protein>
    <submittedName>
        <fullName evidence="1">Uncharacterized protein</fullName>
    </submittedName>
</protein>
<reference evidence="1" key="1">
    <citation type="submission" date="2020-07" db="EMBL/GenBank/DDBJ databases">
        <title>Highly diverse flavobacterial phages as mortality factor during North Sea spring blooms.</title>
        <authorList>
            <person name="Bartlau N."/>
            <person name="Wichels A."/>
            <person name="Krohne G."/>
            <person name="Adriaenssens E.M."/>
            <person name="Heins A."/>
            <person name="Fuchs B.M."/>
            <person name="Amann R."/>
            <person name="Moraru C."/>
        </authorList>
    </citation>
    <scope>NUCLEOTIDE SEQUENCE</scope>
</reference>
<proteinExistence type="predicted"/>
<accession>A0A8E4UYC6</accession>
<dbReference type="EMBL" id="MT732451">
    <property type="protein sequence ID" value="QQO97491.1"/>
    <property type="molecule type" value="Genomic_DNA"/>
</dbReference>